<proteinExistence type="predicted"/>
<dbReference type="PANTHER" id="PTHR12203">
    <property type="entry name" value="KDEL LYS-ASP-GLU-LEU CONTAINING - RELATED"/>
    <property type="match status" value="1"/>
</dbReference>
<protein>
    <recommendedName>
        <fullName evidence="2">Glycosyl transferase CAP10 domain-containing protein</fullName>
    </recommendedName>
</protein>
<keyword evidence="1" id="KW-0732">Signal</keyword>
<sequence>MHPVFWKALCAVLLLCVLVQQFGSQSKTLLRDHVFESSHDPSYTPSEAYEPKEFNHHNETGLETPHSDGWSYNWERDRDNHGLSAEQCDIAFPELYYEIDRAVHQWQDKKITPSMLDVHSINDGTVRVLLVDQQIRILQTRGMKRNDFRARITSVLHQVFRAITAVEGVDQPMPDMEFTVIVDDHVVFAAEPQPFWGFTRKFSQPRHDNIWIMPDFHFWAAPPEADAFRIQQSKCRQHDAPLERKIPKVVWRGVEWTNPEVRKPLIEATQGQQWADVVAMHWDKGDAIMPMDAFCKFRYMVNTEGRAWSARMTHLLNCDSLLFVHDVEWIAHYYHLLDTGSNCVRVERDFSDLGEKVLYFNDHTEEAQAVADAQRKTFRERYTTPAASACYWRKMMRAWAAASFEPTTKVVMKQKDKLQSAERLRGISLEEFLNHDNTRDYGDDEKLNMLHHNEQEWVEKGKEHEDKHP</sequence>
<keyword evidence="4" id="KW-1185">Reference proteome</keyword>
<dbReference type="InterPro" id="IPR051091">
    <property type="entry name" value="O-Glucosyltr/Glycosyltrsf_90"/>
</dbReference>
<gene>
    <name evidence="3" type="ORF">LECACI_7A005159</name>
</gene>
<name>A0AAI8Z027_9PEZI</name>
<comment type="caution">
    <text evidence="3">The sequence shown here is derived from an EMBL/GenBank/DDBJ whole genome shotgun (WGS) entry which is preliminary data.</text>
</comment>
<dbReference type="Proteomes" id="UP001296104">
    <property type="component" value="Unassembled WGS sequence"/>
</dbReference>
<dbReference type="Pfam" id="PF05686">
    <property type="entry name" value="Glyco_transf_90"/>
    <property type="match status" value="1"/>
</dbReference>
<dbReference type="SMART" id="SM00672">
    <property type="entry name" value="CAP10"/>
    <property type="match status" value="1"/>
</dbReference>
<evidence type="ECO:0000256" key="1">
    <source>
        <dbReference type="SAM" id="SignalP"/>
    </source>
</evidence>
<feature type="domain" description="Glycosyl transferase CAP10" evidence="2">
    <location>
        <begin position="172"/>
        <end position="404"/>
    </location>
</feature>
<dbReference type="AlphaFoldDB" id="A0AAI8Z027"/>
<dbReference type="PANTHER" id="PTHR12203:SF107">
    <property type="entry name" value="GLYCOSYL TRANSFERASE CAP10 DOMAIN-CONTAINING PROTEIN"/>
    <property type="match status" value="1"/>
</dbReference>
<evidence type="ECO:0000313" key="3">
    <source>
        <dbReference type="EMBL" id="CAK4028518.1"/>
    </source>
</evidence>
<reference evidence="3" key="1">
    <citation type="submission" date="2023-11" db="EMBL/GenBank/DDBJ databases">
        <authorList>
            <person name="Alioto T."/>
            <person name="Alioto T."/>
            <person name="Gomez Garrido J."/>
        </authorList>
    </citation>
    <scope>NUCLEOTIDE SEQUENCE</scope>
</reference>
<dbReference type="EMBL" id="CAVMBE010000032">
    <property type="protein sequence ID" value="CAK4028518.1"/>
    <property type="molecule type" value="Genomic_DNA"/>
</dbReference>
<evidence type="ECO:0000313" key="4">
    <source>
        <dbReference type="Proteomes" id="UP001296104"/>
    </source>
</evidence>
<feature type="signal peptide" evidence="1">
    <location>
        <begin position="1"/>
        <end position="24"/>
    </location>
</feature>
<accession>A0AAI8Z027</accession>
<evidence type="ECO:0000259" key="2">
    <source>
        <dbReference type="SMART" id="SM00672"/>
    </source>
</evidence>
<organism evidence="3 4">
    <name type="scientific">Lecanosticta acicola</name>
    <dbReference type="NCBI Taxonomy" id="111012"/>
    <lineage>
        <taxon>Eukaryota</taxon>
        <taxon>Fungi</taxon>
        <taxon>Dikarya</taxon>
        <taxon>Ascomycota</taxon>
        <taxon>Pezizomycotina</taxon>
        <taxon>Dothideomycetes</taxon>
        <taxon>Dothideomycetidae</taxon>
        <taxon>Mycosphaerellales</taxon>
        <taxon>Mycosphaerellaceae</taxon>
        <taxon>Lecanosticta</taxon>
    </lineage>
</organism>
<feature type="chain" id="PRO_5042520291" description="Glycosyl transferase CAP10 domain-containing protein" evidence="1">
    <location>
        <begin position="25"/>
        <end position="469"/>
    </location>
</feature>
<dbReference type="InterPro" id="IPR006598">
    <property type="entry name" value="CAP10"/>
</dbReference>